<protein>
    <recommendedName>
        <fullName evidence="1">tRNA(His) guanylyltransferase</fullName>
    </recommendedName>
    <alternativeName>
        <fullName evidence="2">tRNA-histidine guanylyltransferase</fullName>
    </alternativeName>
</protein>
<dbReference type="AlphaFoldDB" id="A0AAD5U0F6"/>
<dbReference type="EMBL" id="JADGJW010000333">
    <property type="protein sequence ID" value="KAJ3219594.1"/>
    <property type="molecule type" value="Genomic_DNA"/>
</dbReference>
<proteinExistence type="predicted"/>
<accession>A0AAD5U0F6</accession>
<dbReference type="Pfam" id="PF04446">
    <property type="entry name" value="Thg1"/>
    <property type="match status" value="1"/>
</dbReference>
<evidence type="ECO:0000256" key="2">
    <source>
        <dbReference type="ARBA" id="ARBA00032480"/>
    </source>
</evidence>
<dbReference type="GO" id="GO:0006400">
    <property type="term" value="P:tRNA modification"/>
    <property type="evidence" value="ECO:0007669"/>
    <property type="project" value="InterPro"/>
</dbReference>
<dbReference type="PANTHER" id="PTHR12729">
    <property type="entry name" value="TRNA(HIS) GUANYLYLTRANSFERASE-RELATED"/>
    <property type="match status" value="1"/>
</dbReference>
<dbReference type="InterPro" id="IPR024956">
    <property type="entry name" value="tRNAHis_GuaTrfase_cat"/>
</dbReference>
<evidence type="ECO:0000256" key="1">
    <source>
        <dbReference type="ARBA" id="ARBA00015443"/>
    </source>
</evidence>
<dbReference type="Gene3D" id="3.30.70.3000">
    <property type="match status" value="1"/>
</dbReference>
<feature type="domain" description="tRNAHis guanylyltransferase catalytic" evidence="3">
    <location>
        <begin position="1"/>
        <end position="115"/>
    </location>
</feature>
<evidence type="ECO:0000259" key="3">
    <source>
        <dbReference type="Pfam" id="PF04446"/>
    </source>
</evidence>
<comment type="caution">
    <text evidence="4">The sequence shown here is derived from an EMBL/GenBank/DDBJ whole genome shotgun (WGS) entry which is preliminary data.</text>
</comment>
<gene>
    <name evidence="4" type="ORF">HK099_004638</name>
</gene>
<dbReference type="InterPro" id="IPR038469">
    <property type="entry name" value="tRNAHis_GuaTrfase_Thg1_sf"/>
</dbReference>
<dbReference type="Proteomes" id="UP001211065">
    <property type="component" value="Unassembled WGS sequence"/>
</dbReference>
<sequence>MVKTTVDCVDKFNACTGYHQSDEISLVFPAANILEDDTKVKLDKDSDIPSKEKKLKIMKNHIYNGRFQKLASVVASYAAVRLNFYLMNEDFSDLQPEVSERMKAHVAFFDGRVIPCSTPASVMETLYWRSNFDGLRNAISHIAQHYFTFKILQGKSILKQYEYLLEQKKIDLFDAYSSEFLYGTWVKKQKFLLPNPINHKTGEKIETPVWRTRYVKNSFNWADWCEEDRSIFTLTKFWPEKNEIQELELDPPMYFPAKNLDGTWCS</sequence>
<dbReference type="GO" id="GO:0000287">
    <property type="term" value="F:magnesium ion binding"/>
    <property type="evidence" value="ECO:0007669"/>
    <property type="project" value="InterPro"/>
</dbReference>
<reference evidence="4" key="1">
    <citation type="submission" date="2020-05" db="EMBL/GenBank/DDBJ databases">
        <title>Phylogenomic resolution of chytrid fungi.</title>
        <authorList>
            <person name="Stajich J.E."/>
            <person name="Amses K."/>
            <person name="Simmons R."/>
            <person name="Seto K."/>
            <person name="Myers J."/>
            <person name="Bonds A."/>
            <person name="Quandt C.A."/>
            <person name="Barry K."/>
            <person name="Liu P."/>
            <person name="Grigoriev I."/>
            <person name="Longcore J.E."/>
            <person name="James T.Y."/>
        </authorList>
    </citation>
    <scope>NUCLEOTIDE SEQUENCE</scope>
    <source>
        <strain evidence="4">JEL0476</strain>
    </source>
</reference>
<keyword evidence="5" id="KW-1185">Reference proteome</keyword>
<evidence type="ECO:0000313" key="5">
    <source>
        <dbReference type="Proteomes" id="UP001211065"/>
    </source>
</evidence>
<dbReference type="PANTHER" id="PTHR12729:SF1">
    <property type="entry name" value="TRNAHIS GUANYLYLTRANSFERASE CATALYTIC DOMAIN-CONTAINING PROTEIN"/>
    <property type="match status" value="1"/>
</dbReference>
<name>A0AAD5U0F6_9FUNG</name>
<organism evidence="4 5">
    <name type="scientific">Clydaea vesicula</name>
    <dbReference type="NCBI Taxonomy" id="447962"/>
    <lineage>
        <taxon>Eukaryota</taxon>
        <taxon>Fungi</taxon>
        <taxon>Fungi incertae sedis</taxon>
        <taxon>Chytridiomycota</taxon>
        <taxon>Chytridiomycota incertae sedis</taxon>
        <taxon>Chytridiomycetes</taxon>
        <taxon>Lobulomycetales</taxon>
        <taxon>Lobulomycetaceae</taxon>
        <taxon>Clydaea</taxon>
    </lineage>
</organism>
<dbReference type="InterPro" id="IPR007537">
    <property type="entry name" value="tRNAHis_GuaTrfase_Thg1"/>
</dbReference>
<evidence type="ECO:0000313" key="4">
    <source>
        <dbReference type="EMBL" id="KAJ3219594.1"/>
    </source>
</evidence>
<dbReference type="GO" id="GO:0008193">
    <property type="term" value="F:tRNA guanylyltransferase activity"/>
    <property type="evidence" value="ECO:0007669"/>
    <property type="project" value="InterPro"/>
</dbReference>